<sequence length="461" mass="53365">MDVFEKRIMRRKRPVLSDTLDFTDVSQQLYREHGLLTSDMFAEIEEEPTDFGKMFKFLQLVAQRKHDSFEPMRQILVELGHKWLADEMRADVMAERGDLEIEEYVYREAGSLVHQHFGGSKRVSEVDKKEFQMLIARRYQAAKEACHSQLYTEQRKLAAVMEEKRQLNRKLKHMLEKLTTFQRVQKARLTGLAHDLDTPSDLIRGDNDPDCSKVDYSGQLEETLEAMLATVSSLLLQKENMSDERRRCIQLLDVPPAVAGHMDVVLEDALERATHDIVKSKRDAKLSDRLAQALESRMRQLTVDADRRLMGMEQETQRTKSELRRAEEKARKLEAELVTTQQRAGETEDELQRWRVRCDLLEKSRRLGYYHPGWYDKLYDVTGIPYDRKKADSPRYVSLHDFARPPAERKATWATTRGSRGARGGQKKQRPSTADSRRSTASTTAATRRSFTYNSSSNCGV</sequence>
<name>A0AAD9NMY2_RIDPI</name>
<feature type="region of interest" description="Disordered" evidence="2">
    <location>
        <begin position="408"/>
        <end position="461"/>
    </location>
</feature>
<dbReference type="CDD" id="cd01671">
    <property type="entry name" value="CARD"/>
    <property type="match status" value="1"/>
</dbReference>
<feature type="compositionally biased region" description="Polar residues" evidence="2">
    <location>
        <begin position="451"/>
        <end position="461"/>
    </location>
</feature>
<dbReference type="Gene3D" id="1.10.533.10">
    <property type="entry name" value="Death Domain, Fas"/>
    <property type="match status" value="1"/>
</dbReference>
<feature type="compositionally biased region" description="Low complexity" evidence="2">
    <location>
        <begin position="439"/>
        <end position="450"/>
    </location>
</feature>
<protein>
    <submittedName>
        <fullName evidence="3">Uncharacterized protein</fullName>
    </submittedName>
</protein>
<feature type="coiled-coil region" evidence="1">
    <location>
        <begin position="309"/>
        <end position="350"/>
    </location>
</feature>
<dbReference type="AlphaFoldDB" id="A0AAD9NMY2"/>
<proteinExistence type="predicted"/>
<organism evidence="3 4">
    <name type="scientific">Ridgeia piscesae</name>
    <name type="common">Tubeworm</name>
    <dbReference type="NCBI Taxonomy" id="27915"/>
    <lineage>
        <taxon>Eukaryota</taxon>
        <taxon>Metazoa</taxon>
        <taxon>Spiralia</taxon>
        <taxon>Lophotrochozoa</taxon>
        <taxon>Annelida</taxon>
        <taxon>Polychaeta</taxon>
        <taxon>Sedentaria</taxon>
        <taxon>Canalipalpata</taxon>
        <taxon>Sabellida</taxon>
        <taxon>Siboglinidae</taxon>
        <taxon>Ridgeia</taxon>
    </lineage>
</organism>
<evidence type="ECO:0000313" key="4">
    <source>
        <dbReference type="Proteomes" id="UP001209878"/>
    </source>
</evidence>
<reference evidence="3" key="1">
    <citation type="journal article" date="2023" name="Mol. Biol. Evol.">
        <title>Third-Generation Sequencing Reveals the Adaptive Role of the Epigenome in Three Deep-Sea Polychaetes.</title>
        <authorList>
            <person name="Perez M."/>
            <person name="Aroh O."/>
            <person name="Sun Y."/>
            <person name="Lan Y."/>
            <person name="Juniper S.K."/>
            <person name="Young C.R."/>
            <person name="Angers B."/>
            <person name="Qian P.Y."/>
        </authorList>
    </citation>
    <scope>NUCLEOTIDE SEQUENCE</scope>
    <source>
        <strain evidence="3">R07B-5</strain>
    </source>
</reference>
<keyword evidence="4" id="KW-1185">Reference proteome</keyword>
<dbReference type="EMBL" id="JAODUO010000695">
    <property type="protein sequence ID" value="KAK2175945.1"/>
    <property type="molecule type" value="Genomic_DNA"/>
</dbReference>
<keyword evidence="1" id="KW-0175">Coiled coil</keyword>
<gene>
    <name evidence="3" type="ORF">NP493_695g01044</name>
</gene>
<dbReference type="SUPFAM" id="SSF47986">
    <property type="entry name" value="DEATH domain"/>
    <property type="match status" value="1"/>
</dbReference>
<evidence type="ECO:0000313" key="3">
    <source>
        <dbReference type="EMBL" id="KAK2175945.1"/>
    </source>
</evidence>
<evidence type="ECO:0000256" key="2">
    <source>
        <dbReference type="SAM" id="MobiDB-lite"/>
    </source>
</evidence>
<evidence type="ECO:0000256" key="1">
    <source>
        <dbReference type="SAM" id="Coils"/>
    </source>
</evidence>
<accession>A0AAD9NMY2</accession>
<dbReference type="Proteomes" id="UP001209878">
    <property type="component" value="Unassembled WGS sequence"/>
</dbReference>
<comment type="caution">
    <text evidence="3">The sequence shown here is derived from an EMBL/GenBank/DDBJ whole genome shotgun (WGS) entry which is preliminary data.</text>
</comment>
<dbReference type="InterPro" id="IPR011029">
    <property type="entry name" value="DEATH-like_dom_sf"/>
</dbReference>
<feature type="coiled-coil region" evidence="1">
    <location>
        <begin position="150"/>
        <end position="177"/>
    </location>
</feature>